<evidence type="ECO:0000256" key="3">
    <source>
        <dbReference type="ARBA" id="ARBA00023274"/>
    </source>
</evidence>
<dbReference type="Pfam" id="PF00575">
    <property type="entry name" value="S1"/>
    <property type="match status" value="4"/>
</dbReference>
<accession>A0A1F5JHD7</accession>
<keyword evidence="2" id="KW-0689">Ribosomal protein</keyword>
<comment type="similarity">
    <text evidence="1">Belongs to the bacterial ribosomal protein bS1 family.</text>
</comment>
<dbReference type="SMART" id="SM00316">
    <property type="entry name" value="S1"/>
    <property type="match status" value="4"/>
</dbReference>
<dbReference type="SUPFAM" id="SSF50249">
    <property type="entry name" value="Nucleic acid-binding proteins"/>
    <property type="match status" value="4"/>
</dbReference>
<dbReference type="InterPro" id="IPR012340">
    <property type="entry name" value="NA-bd_OB-fold"/>
</dbReference>
<evidence type="ECO:0000259" key="4">
    <source>
        <dbReference type="PROSITE" id="PS50126"/>
    </source>
</evidence>
<feature type="domain" description="S1 motif" evidence="4">
    <location>
        <begin position="208"/>
        <end position="276"/>
    </location>
</feature>
<evidence type="ECO:0000313" key="5">
    <source>
        <dbReference type="EMBL" id="OGE27999.1"/>
    </source>
</evidence>
<dbReference type="Proteomes" id="UP000177555">
    <property type="component" value="Unassembled WGS sequence"/>
</dbReference>
<dbReference type="PROSITE" id="PS50126">
    <property type="entry name" value="S1"/>
    <property type="match status" value="4"/>
</dbReference>
<proteinExistence type="inferred from homology"/>
<dbReference type="AlphaFoldDB" id="A0A1F5JHD7"/>
<dbReference type="GO" id="GO:1990904">
    <property type="term" value="C:ribonucleoprotein complex"/>
    <property type="evidence" value="ECO:0007669"/>
    <property type="project" value="UniProtKB-KW"/>
</dbReference>
<dbReference type="InterPro" id="IPR003029">
    <property type="entry name" value="S1_domain"/>
</dbReference>
<dbReference type="EMBL" id="MFCP01000025">
    <property type="protein sequence ID" value="OGE27999.1"/>
    <property type="molecule type" value="Genomic_DNA"/>
</dbReference>
<dbReference type="PANTHER" id="PTHR10724">
    <property type="entry name" value="30S RIBOSOMAL PROTEIN S1"/>
    <property type="match status" value="1"/>
</dbReference>
<keyword evidence="3" id="KW-0687">Ribonucleoprotein</keyword>
<dbReference type="GO" id="GO:0005840">
    <property type="term" value="C:ribosome"/>
    <property type="evidence" value="ECO:0007669"/>
    <property type="project" value="UniProtKB-KW"/>
</dbReference>
<feature type="domain" description="S1 motif" evidence="4">
    <location>
        <begin position="121"/>
        <end position="191"/>
    </location>
</feature>
<comment type="caution">
    <text evidence="5">The sequence shown here is derived from an EMBL/GenBank/DDBJ whole genome shotgun (WGS) entry which is preliminary data.</text>
</comment>
<dbReference type="PANTHER" id="PTHR10724:SF7">
    <property type="entry name" value="SMALL RIBOSOMAL SUBUNIT PROTEIN BS1C"/>
    <property type="match status" value="1"/>
</dbReference>
<dbReference type="Gene3D" id="2.40.50.140">
    <property type="entry name" value="Nucleic acid-binding proteins"/>
    <property type="match status" value="4"/>
</dbReference>
<name>A0A1F5JHD7_9BACT</name>
<dbReference type="GO" id="GO:0006412">
    <property type="term" value="P:translation"/>
    <property type="evidence" value="ECO:0007669"/>
    <property type="project" value="TreeGrafter"/>
</dbReference>
<protein>
    <recommendedName>
        <fullName evidence="4">S1 motif domain-containing protein</fullName>
    </recommendedName>
</protein>
<gene>
    <name evidence="5" type="ORF">A2867_03655</name>
</gene>
<dbReference type="InterPro" id="IPR050437">
    <property type="entry name" value="Ribos_protein_bS1-like"/>
</dbReference>
<evidence type="ECO:0000313" key="6">
    <source>
        <dbReference type="Proteomes" id="UP000177555"/>
    </source>
</evidence>
<evidence type="ECO:0000256" key="1">
    <source>
        <dbReference type="ARBA" id="ARBA00006767"/>
    </source>
</evidence>
<dbReference type="GO" id="GO:0003735">
    <property type="term" value="F:structural constituent of ribosome"/>
    <property type="evidence" value="ECO:0007669"/>
    <property type="project" value="TreeGrafter"/>
</dbReference>
<evidence type="ECO:0000256" key="2">
    <source>
        <dbReference type="ARBA" id="ARBA00022980"/>
    </source>
</evidence>
<dbReference type="CDD" id="cd04465">
    <property type="entry name" value="S1_RPS1_repeat_ec2_hs2"/>
    <property type="match status" value="1"/>
</dbReference>
<organism evidence="5 6">
    <name type="scientific">Candidatus Daviesbacteria bacterium RIFCSPHIGHO2_01_FULL_40_11</name>
    <dbReference type="NCBI Taxonomy" id="1797762"/>
    <lineage>
        <taxon>Bacteria</taxon>
        <taxon>Candidatus Daviesiibacteriota</taxon>
    </lineage>
</organism>
<feature type="domain" description="S1 motif" evidence="4">
    <location>
        <begin position="293"/>
        <end position="356"/>
    </location>
</feature>
<dbReference type="GO" id="GO:0003729">
    <property type="term" value="F:mRNA binding"/>
    <property type="evidence" value="ECO:0007669"/>
    <property type="project" value="TreeGrafter"/>
</dbReference>
<feature type="domain" description="S1 motif" evidence="4">
    <location>
        <begin position="18"/>
        <end position="83"/>
    </location>
</feature>
<reference evidence="5 6" key="1">
    <citation type="journal article" date="2016" name="Nat. Commun.">
        <title>Thousands of microbial genomes shed light on interconnected biogeochemical processes in an aquifer system.</title>
        <authorList>
            <person name="Anantharaman K."/>
            <person name="Brown C.T."/>
            <person name="Hug L.A."/>
            <person name="Sharon I."/>
            <person name="Castelle C.J."/>
            <person name="Probst A.J."/>
            <person name="Thomas B.C."/>
            <person name="Singh A."/>
            <person name="Wilkins M.J."/>
            <person name="Karaoz U."/>
            <person name="Brodie E.L."/>
            <person name="Williams K.H."/>
            <person name="Hubbard S.S."/>
            <person name="Banfield J.F."/>
        </authorList>
    </citation>
    <scope>NUCLEOTIDE SEQUENCE [LARGE SCALE GENOMIC DNA]</scope>
</reference>
<sequence>MEELLASQTKKVVNIFRGQQVEGEVVSKTKKEIILDLGAKSEGTIATREIPQTELKDLKVGSKLKAYVYMPENEHGQIVLSWQRQVSAGRLEAGKTHPRGGKSRGGKFIDWSNFREAQKQKSKLQGGVVEVNKGGLIVEVSGVRGFLPNSQVGFELLSKSGEGMDNLIGQDLEVVVIEVDQGNNKLIFSERGQVSEEVKEKLKKYKSDQKVSGKIVAILPFGLVVDVEGSEGLVFISDVSWEKMEDLSAQFTPGQELEVLVLGLDMELGRLNLSIKNLSEDPFVKAAEKYPVDEVVKGKVSEVTDKGVAVMLEDGIEGFLPAAKMNPDTEYEVEKSVTFLVDSVDSQKRRIILAPFVTSTAGLIYK</sequence>